<dbReference type="RefSeq" id="WP_425561713.1">
    <property type="nucleotide sequence ID" value="NZ_BAAAUN010000001.1"/>
</dbReference>
<name>A0ABY7XQ03_MICLT</name>
<evidence type="ECO:0000259" key="3">
    <source>
        <dbReference type="Pfam" id="PF20737"/>
    </source>
</evidence>
<dbReference type="PANTHER" id="PTHR43465:SF2">
    <property type="entry name" value="DUF1680 DOMAIN PROTEIN (AFU_ORTHOLOGUE AFUA_1G08910)"/>
    <property type="match status" value="1"/>
</dbReference>
<dbReference type="InterPro" id="IPR049046">
    <property type="entry name" value="Beta-AFase-like_GH127_middle"/>
</dbReference>
<dbReference type="InterPro" id="IPR049174">
    <property type="entry name" value="Beta-AFase-like"/>
</dbReference>
<dbReference type="InterPro" id="IPR012878">
    <property type="entry name" value="Beta-AFase-like_GH127_cat"/>
</dbReference>
<feature type="domain" description="Non-reducing end beta-L-arabinofuranosidase-like GH127 middle" evidence="2">
    <location>
        <begin position="435"/>
        <end position="530"/>
    </location>
</feature>
<dbReference type="Pfam" id="PF20737">
    <property type="entry name" value="Glyco_hydro127C"/>
    <property type="match status" value="1"/>
</dbReference>
<organism evidence="4 5">
    <name type="scientific">Microbacterium luteolum</name>
    <name type="common">Aureobacterium luteolum</name>
    <dbReference type="NCBI Taxonomy" id="69367"/>
    <lineage>
        <taxon>Bacteria</taxon>
        <taxon>Bacillati</taxon>
        <taxon>Actinomycetota</taxon>
        <taxon>Actinomycetes</taxon>
        <taxon>Micrococcales</taxon>
        <taxon>Microbacteriaceae</taxon>
        <taxon>Microbacterium</taxon>
    </lineage>
</organism>
<keyword evidence="5" id="KW-1185">Reference proteome</keyword>
<dbReference type="GO" id="GO:0016787">
    <property type="term" value="F:hydrolase activity"/>
    <property type="evidence" value="ECO:0007669"/>
    <property type="project" value="UniProtKB-KW"/>
</dbReference>
<sequence length="622" mass="67300">MTMYDFTAPAAPVVPTRGRLRPLGVSEVRITGGFWGDRQAVNGTATLDHIESRLESEGWLPNFDLAAAGTLPAGRRGREFADSEVYKYLEALAWEIGRTDAAADAALEQRFRSVVARVAAAQEADGYVNTMFGRPGQGDRWSDLEWGHELYCLGHLFQAAVARHRTRPDADDGLVTIARRAADLVCRVFGPDGRDAICGHAEVEVGLAELGRALGEQRYIDQAALFVERHGHGSLAEIEWGQEYFQDDVPVRDAVALRGHSVRANYLASGATDVAIELSDDGLLDALRGQWDRTVERRTYVTGGQGSHHQDEAFGADWELPSDRAYSETCAGVGSIMFSWRLLLATGDTRHADLIERTLFNVVATSPAPDGRAFYYANTLHQRVPGVEADPEGTSPRASSSLRAPWFEVSCCPPNVARTFASLAAYVATADDDGVQVHQYAPASVRTTLPDDRAVSFDVVTGYPVDGGIRVTIAEDAEFTLTLRVPSWAEGATVRVDAGGESAQHPAEPGTIEIRRAFRAGDVVELTLPLVARVSSADPRVDAVRGTVVVERGPEVLALESIDFGADVVDAVVAGAPVEHDGSVRLPVRNRTSGQVTDAVLVPYHDWAHRGPSTMRVWIPTS</sequence>
<gene>
    <name evidence="4" type="ORF">KV395_01250</name>
</gene>
<evidence type="ECO:0000259" key="1">
    <source>
        <dbReference type="Pfam" id="PF07944"/>
    </source>
</evidence>
<dbReference type="SUPFAM" id="SSF48208">
    <property type="entry name" value="Six-hairpin glycosidases"/>
    <property type="match status" value="1"/>
</dbReference>
<evidence type="ECO:0000313" key="5">
    <source>
        <dbReference type="Proteomes" id="UP001215097"/>
    </source>
</evidence>
<dbReference type="InterPro" id="IPR049049">
    <property type="entry name" value="Beta-AFase-like_GH127_C"/>
</dbReference>
<dbReference type="Pfam" id="PF20736">
    <property type="entry name" value="Glyco_hydro127M"/>
    <property type="match status" value="1"/>
</dbReference>
<evidence type="ECO:0000259" key="2">
    <source>
        <dbReference type="Pfam" id="PF20736"/>
    </source>
</evidence>
<protein>
    <submittedName>
        <fullName evidence="4">Glycoside hydrolase family 127 protein</fullName>
    </submittedName>
</protein>
<dbReference type="PANTHER" id="PTHR43465">
    <property type="entry name" value="DUF1680 DOMAIN PROTEIN (AFU_ORTHOLOGUE AFUA_1G08910)"/>
    <property type="match status" value="1"/>
</dbReference>
<feature type="domain" description="Non-reducing end beta-L-arabinofuranosidase-like GH127 C-terminal" evidence="3">
    <location>
        <begin position="533"/>
        <end position="620"/>
    </location>
</feature>
<dbReference type="Proteomes" id="UP001215097">
    <property type="component" value="Chromosome"/>
</dbReference>
<accession>A0ABY7XQ03</accession>
<evidence type="ECO:0000313" key="4">
    <source>
        <dbReference type="EMBL" id="WDM41978.1"/>
    </source>
</evidence>
<feature type="domain" description="Non-reducing end beta-L-arabinofuranosidase-like GH127 catalytic" evidence="1">
    <location>
        <begin position="27"/>
        <end position="424"/>
    </location>
</feature>
<reference evidence="4 5" key="1">
    <citation type="submission" date="2021-06" db="EMBL/GenBank/DDBJ databases">
        <title>Genome-based taxonomic framework of Microbacterium strains isolated from marine environment, the description of four new species and reclassification of four preexisting species.</title>
        <authorList>
            <person name="Lee S.D."/>
            <person name="Kim S.-M."/>
            <person name="Byeon Y.-S."/>
            <person name="Yang H.L."/>
            <person name="Kim I.S."/>
        </authorList>
    </citation>
    <scope>NUCLEOTIDE SEQUENCE [LARGE SCALE GENOMIC DNA]</scope>
    <source>
        <strain evidence="4 5">KACC 14465</strain>
    </source>
</reference>
<dbReference type="InterPro" id="IPR008928">
    <property type="entry name" value="6-hairpin_glycosidase_sf"/>
</dbReference>
<dbReference type="Pfam" id="PF07944">
    <property type="entry name" value="Beta-AFase-like_GH127_cat"/>
    <property type="match status" value="1"/>
</dbReference>
<keyword evidence="4" id="KW-0378">Hydrolase</keyword>
<dbReference type="EMBL" id="CP078075">
    <property type="protein sequence ID" value="WDM41978.1"/>
    <property type="molecule type" value="Genomic_DNA"/>
</dbReference>
<proteinExistence type="predicted"/>